<keyword evidence="4" id="KW-1185">Reference proteome</keyword>
<dbReference type="SUPFAM" id="SSF110849">
    <property type="entry name" value="ParB/Sulfiredoxin"/>
    <property type="match status" value="1"/>
</dbReference>
<dbReference type="NCBIfam" id="TIGR03454">
    <property type="entry name" value="partition_RepB"/>
    <property type="match status" value="1"/>
</dbReference>
<dbReference type="InterPro" id="IPR017819">
    <property type="entry name" value="Plasmid_partition_RepB"/>
</dbReference>
<name>A0ABT7JX82_9HYPH</name>
<dbReference type="InterPro" id="IPR050336">
    <property type="entry name" value="Chromosome_partition/occlusion"/>
</dbReference>
<dbReference type="PANTHER" id="PTHR33375">
    <property type="entry name" value="CHROMOSOME-PARTITIONING PROTEIN PARB-RELATED"/>
    <property type="match status" value="1"/>
</dbReference>
<dbReference type="InterPro" id="IPR037972">
    <property type="entry name" value="RepB_N"/>
</dbReference>
<protein>
    <submittedName>
        <fullName evidence="3">Plasmid partitioning protein RepB</fullName>
    </submittedName>
</protein>
<dbReference type="SUPFAM" id="SSF109709">
    <property type="entry name" value="KorB DNA-binding domain-like"/>
    <property type="match status" value="1"/>
</dbReference>
<dbReference type="InterPro" id="IPR003115">
    <property type="entry name" value="ParB_N"/>
</dbReference>
<dbReference type="Gene3D" id="1.10.10.2830">
    <property type="match status" value="1"/>
</dbReference>
<evidence type="ECO:0000256" key="1">
    <source>
        <dbReference type="ARBA" id="ARBA00006295"/>
    </source>
</evidence>
<dbReference type="SMART" id="SM00470">
    <property type="entry name" value="ParB"/>
    <property type="match status" value="1"/>
</dbReference>
<dbReference type="Pfam" id="PF02195">
    <property type="entry name" value="ParB_N"/>
    <property type="match status" value="1"/>
</dbReference>
<organism evidence="3 4">
    <name type="scientific">Rhizobium mayense</name>
    <dbReference type="NCBI Taxonomy" id="1312184"/>
    <lineage>
        <taxon>Bacteria</taxon>
        <taxon>Pseudomonadati</taxon>
        <taxon>Pseudomonadota</taxon>
        <taxon>Alphaproteobacteria</taxon>
        <taxon>Hyphomicrobiales</taxon>
        <taxon>Rhizobiaceae</taxon>
        <taxon>Rhizobium/Agrobacterium group</taxon>
        <taxon>Rhizobium</taxon>
    </lineage>
</organism>
<evidence type="ECO:0000259" key="2">
    <source>
        <dbReference type="SMART" id="SM00470"/>
    </source>
</evidence>
<dbReference type="RefSeq" id="WP_285870110.1">
    <property type="nucleotide sequence ID" value="NZ_JARFYM010000015.1"/>
</dbReference>
<dbReference type="Proteomes" id="UP001172645">
    <property type="component" value="Unassembled WGS sequence"/>
</dbReference>
<sequence>MTKPPKRSSLAASFGLLAADINADTMKNPDQQAPQSPVSARVGAGVIGATHKAISDLRGERDRLLAMLEAGSGGSTEIDAGLIDPSPFPDRLPDDNDASFAEFKRSIEEEGQKIPIQVRHHPTLTGRYQVIYGHRRLRAARELQRPVKALILEMSDRDLVVVQGIENAARQDLSWIERALFAWRMDEAGIRPRDIYAALGIDDAELSRMRAVYRVVPIDVIQAIGRAPKIGRPRWVEFGGSLKAKPNALADIRKALSTDRVLQLMSNERFSQAMGVLKTPAAARPLGRDLRDRRGESLARLQISRKELRLVPESERGARFAAFIEGEMPALIAKFDASDEQDDP</sequence>
<dbReference type="CDD" id="cd16405">
    <property type="entry name" value="RepB_like_N"/>
    <property type="match status" value="1"/>
</dbReference>
<dbReference type="EMBL" id="JARFYM010000015">
    <property type="protein sequence ID" value="MDL2400948.1"/>
    <property type="molecule type" value="Genomic_DNA"/>
</dbReference>
<comment type="similarity">
    <text evidence="1">Belongs to the ParB family.</text>
</comment>
<dbReference type="PANTHER" id="PTHR33375:SF1">
    <property type="entry name" value="CHROMOSOME-PARTITIONING PROTEIN PARB-RELATED"/>
    <property type="match status" value="1"/>
</dbReference>
<gene>
    <name evidence="3" type="primary">repB</name>
    <name evidence="3" type="ORF">PY649_18745</name>
</gene>
<dbReference type="NCBIfam" id="TIGR00180">
    <property type="entry name" value="parB_part"/>
    <property type="match status" value="1"/>
</dbReference>
<dbReference type="InterPro" id="IPR036086">
    <property type="entry name" value="ParB/Sulfiredoxin_sf"/>
</dbReference>
<dbReference type="Gene3D" id="3.90.1530.30">
    <property type="match status" value="1"/>
</dbReference>
<evidence type="ECO:0000313" key="4">
    <source>
        <dbReference type="Proteomes" id="UP001172645"/>
    </source>
</evidence>
<feature type="domain" description="ParB-like N-terminal" evidence="2">
    <location>
        <begin position="76"/>
        <end position="168"/>
    </location>
</feature>
<comment type="caution">
    <text evidence="3">The sequence shown here is derived from an EMBL/GenBank/DDBJ whole genome shotgun (WGS) entry which is preliminary data.</text>
</comment>
<reference evidence="3" key="1">
    <citation type="submission" date="2023-06" db="EMBL/GenBank/DDBJ databases">
        <title>Phylogenetic Diversity of Rhizobium strains.</title>
        <authorList>
            <person name="Moura F.T."/>
            <person name="Helene L.C.F."/>
            <person name="Hungria M."/>
        </authorList>
    </citation>
    <scope>NUCLEOTIDE SEQUENCE</scope>
    <source>
        <strain evidence="3">CCGE526</strain>
    </source>
</reference>
<dbReference type="InterPro" id="IPR011111">
    <property type="entry name" value="Plasmid_RepB"/>
</dbReference>
<dbReference type="Pfam" id="PF07506">
    <property type="entry name" value="RepB"/>
    <property type="match status" value="1"/>
</dbReference>
<proteinExistence type="inferred from homology"/>
<dbReference type="InterPro" id="IPR004437">
    <property type="entry name" value="ParB/RepB/Spo0J"/>
</dbReference>
<accession>A0ABT7JX82</accession>
<evidence type="ECO:0000313" key="3">
    <source>
        <dbReference type="EMBL" id="MDL2400948.1"/>
    </source>
</evidence>